<reference evidence="2" key="1">
    <citation type="submission" date="2022-10" db="EMBL/GenBank/DDBJ databases">
        <title>Tapping the CABI collections for fungal endophytes: first genome assemblies for Collariella, Neodidymelliopsis, Ascochyta clinopodiicola, Didymella pomorum, Didymosphaeria variabile, Neocosmospora piperis and Neocucurbitaria cava.</title>
        <authorList>
            <person name="Hill R."/>
        </authorList>
    </citation>
    <scope>NUCLEOTIDE SEQUENCE</scope>
    <source>
        <strain evidence="2">IMI 356815</strain>
    </source>
</reference>
<gene>
    <name evidence="2" type="ORF">N0V89_001430</name>
</gene>
<feature type="compositionally biased region" description="Basic and acidic residues" evidence="1">
    <location>
        <begin position="127"/>
        <end position="151"/>
    </location>
</feature>
<keyword evidence="3" id="KW-1185">Reference proteome</keyword>
<accession>A0A9W8XX58</accession>
<evidence type="ECO:0000313" key="3">
    <source>
        <dbReference type="Proteomes" id="UP001140513"/>
    </source>
</evidence>
<feature type="region of interest" description="Disordered" evidence="1">
    <location>
        <begin position="127"/>
        <end position="206"/>
    </location>
</feature>
<name>A0A9W8XX58_9PLEO</name>
<dbReference type="GeneID" id="80904960"/>
<protein>
    <submittedName>
        <fullName evidence="2">Uncharacterized protein</fullName>
    </submittedName>
</protein>
<dbReference type="RefSeq" id="XP_056077065.1">
    <property type="nucleotide sequence ID" value="XM_056210243.1"/>
</dbReference>
<dbReference type="AlphaFoldDB" id="A0A9W8XX58"/>
<dbReference type="OrthoDB" id="3788651at2759"/>
<proteinExistence type="predicted"/>
<dbReference type="Proteomes" id="UP001140513">
    <property type="component" value="Unassembled WGS sequence"/>
</dbReference>
<evidence type="ECO:0000313" key="2">
    <source>
        <dbReference type="EMBL" id="KAJ4360863.1"/>
    </source>
</evidence>
<dbReference type="EMBL" id="JAPEUX010000001">
    <property type="protein sequence ID" value="KAJ4360863.1"/>
    <property type="molecule type" value="Genomic_DNA"/>
</dbReference>
<sequence length="302" mass="33847">MSSTDNITNLLHNVSLNDPIRNHPEPASPPKSFLHSMNEKLAQRPRKQRPRTKGSHVQWKSRTVAVIDPSLYYVVDDQRDFLGVYSTTATATNAARLAGAFEGRLASWVEDGLMGGVGVRILPQKLSDDRSSVQNARKEELENNIEKRETENELPVETPNDLEFSQHNTKPLDLSQDDESSQQDQTTTPGNPPVNADTTAKETIPPNVALNTTTKSSIKSVYVALDHSLCLGLFTEKSMAWEACMKHKTQMTYSVDLRHARQWVDKDGMPYLEGMIGGSGRHCWHVRPCVVDEMPKRRQRGS</sequence>
<comment type="caution">
    <text evidence="2">The sequence shown here is derived from an EMBL/GenBank/DDBJ whole genome shotgun (WGS) entry which is preliminary data.</text>
</comment>
<evidence type="ECO:0000256" key="1">
    <source>
        <dbReference type="SAM" id="MobiDB-lite"/>
    </source>
</evidence>
<organism evidence="2 3">
    <name type="scientific">Didymosphaeria variabile</name>
    <dbReference type="NCBI Taxonomy" id="1932322"/>
    <lineage>
        <taxon>Eukaryota</taxon>
        <taxon>Fungi</taxon>
        <taxon>Dikarya</taxon>
        <taxon>Ascomycota</taxon>
        <taxon>Pezizomycotina</taxon>
        <taxon>Dothideomycetes</taxon>
        <taxon>Pleosporomycetidae</taxon>
        <taxon>Pleosporales</taxon>
        <taxon>Massarineae</taxon>
        <taxon>Didymosphaeriaceae</taxon>
        <taxon>Didymosphaeria</taxon>
    </lineage>
</organism>